<evidence type="ECO:0000313" key="1">
    <source>
        <dbReference type="EMBL" id="CUP34066.1"/>
    </source>
</evidence>
<protein>
    <recommendedName>
        <fullName evidence="3">Alpha-L-rhamnosidase-like protein</fullName>
    </recommendedName>
</protein>
<accession>A0A174MFB7</accession>
<evidence type="ECO:0000313" key="2">
    <source>
        <dbReference type="Proteomes" id="UP000095544"/>
    </source>
</evidence>
<dbReference type="RefSeq" id="WP_055155254.1">
    <property type="nucleotide sequence ID" value="NZ_CYZU01000085.1"/>
</dbReference>
<dbReference type="InterPro" id="IPR053161">
    <property type="entry name" value="Ulvan_degrading_GH"/>
</dbReference>
<proteinExistence type="predicted"/>
<evidence type="ECO:0008006" key="3">
    <source>
        <dbReference type="Google" id="ProtNLM"/>
    </source>
</evidence>
<dbReference type="OrthoDB" id="9761519at2"/>
<reference evidence="1 2" key="1">
    <citation type="submission" date="2015-09" db="EMBL/GenBank/DDBJ databases">
        <authorList>
            <consortium name="Pathogen Informatics"/>
        </authorList>
    </citation>
    <scope>NUCLEOTIDE SEQUENCE [LARGE SCALE GENOMIC DNA]</scope>
    <source>
        <strain evidence="1 2">2789STDY5834876</strain>
    </source>
</reference>
<gene>
    <name evidence="1" type="ORF">ERS852491_04902</name>
</gene>
<sequence>MLYNRSNEDTLDPELFENPPAQYRGAPFWAWNCRLDKEVLLSQISQFSEMGMGGAHIHCRVGLDTPYLGDAFFEAVLACKDKMKQEGLLCWLYDEDRWPSGTAGGIVTREEKYRMRFLVFEPYEMAEEQQDGYMAAAKAVRSGSRKLLGYYRITLDAKGMLESYECVEDPLDGEIWCAWLEVSGNTPWFNNQSYVNTLDKSAIDRFLEVTHEEYYRRFQDDFGTVIPAIFTDEPQTAHKERLEDPFQKKAVILPFTDDFEETFKKEYGISILSGLPELIWDKKGNGYSQIRYLYHRHVCERFSEAFGDHVGEWCRKHGIALTGHMMNEWTLHSQTMAVGEAMRPMMNFGIPGIDMLCDRRELSTAKQAQSVARQMGRAGVMSEIYGVTGWTFDFRNHKLAGDWQAALGVTLRVPHLTWVSMEGEAKRDYPASIGYQSPWYKEYREVENHFARLNTALTRGRAKVRVGVIHPIESYWICWGCQSHNADIRETLDTQFENIISWLLYGLIDFDFISESMLQELDGQLRDAAEVKAGKRMLETADIYSHTFQGDGHAANFQVGEGTYEVIVVPGCVTLRKHTYKRLQEFHSKGGRILFLGTAPSCMEGRENVDIRRLAEECGVIPFQRESLLNSLESCRDIDLFTENAERADPTRMKHRENQKRAKNMFYQMRVDKGAEWLFLCHVNKPVNEDITYTERLTIEIKGEYRPSLYDTLRGRITESAARYENGKTIITAYVSAHDSLLYRLAPGRYVEADTAETPPFLKNECGICPDEAKKLLPEPEQFSLEEENCCLLDLAEYAFDDGEWQPEEELLRADNRFRKALGYPLRMEALAQPWLKQGEDEGAHRLRLRFRIDAEIAIEDVCLALEHPEKMQIYLNGHPCGNEDRGWYVDQSIRRIYLGRIQKGENLLELHMPFGEKTNVEWCWLLGRFGVKVSGRKKRLTAYPGAIYYGDYVTQGLPFYAGNLVYETSVETEEGELWTEISRYRGALLQIEVDGEKKGNLIYAPYRMNLGKVRAGKHKICIRVFGNRANAFGPVHNADRTETWYGPNLWRTRGNKWTYEYRLEEMGILSAPLYWLVKDEEE</sequence>
<name>A0A174MFB7_9FIRM</name>
<dbReference type="PANTHER" id="PTHR36848:SF2">
    <property type="entry name" value="SECRETED PROTEIN"/>
    <property type="match status" value="1"/>
</dbReference>
<organism evidence="1 2">
    <name type="scientific">Faecalicatena contorta</name>
    <dbReference type="NCBI Taxonomy" id="39482"/>
    <lineage>
        <taxon>Bacteria</taxon>
        <taxon>Bacillati</taxon>
        <taxon>Bacillota</taxon>
        <taxon>Clostridia</taxon>
        <taxon>Lachnospirales</taxon>
        <taxon>Lachnospiraceae</taxon>
        <taxon>Faecalicatena</taxon>
    </lineage>
</organism>
<dbReference type="PANTHER" id="PTHR36848">
    <property type="entry name" value="DNA-BINDING PROTEIN (PUTATIVE SECRETED PROTEIN)-RELATED"/>
    <property type="match status" value="1"/>
</dbReference>
<dbReference type="STRING" id="39482.ERS852491_04902"/>
<dbReference type="EMBL" id="CYZU01000085">
    <property type="protein sequence ID" value="CUP34066.1"/>
    <property type="molecule type" value="Genomic_DNA"/>
</dbReference>
<dbReference type="AlphaFoldDB" id="A0A174MFB7"/>
<dbReference type="Proteomes" id="UP000095544">
    <property type="component" value="Unassembled WGS sequence"/>
</dbReference>